<dbReference type="InterPro" id="IPR009027">
    <property type="entry name" value="Ribosomal_bL9/RNase_H1_N"/>
</dbReference>
<dbReference type="Pfam" id="PF01693">
    <property type="entry name" value="Cauli_VI"/>
    <property type="match status" value="1"/>
</dbReference>
<evidence type="ECO:0000256" key="3">
    <source>
        <dbReference type="ARBA" id="ARBA00005300"/>
    </source>
</evidence>
<accession>A0A445B5N7</accession>
<keyword evidence="6" id="KW-0540">Nuclease</keyword>
<comment type="function">
    <text evidence="2">Endonuclease that specifically degrades the RNA of RNA-DNA hybrids.</text>
</comment>
<dbReference type="Gene3D" id="3.40.970.10">
    <property type="entry name" value="Ribonuclease H1, N-terminal domain"/>
    <property type="match status" value="1"/>
</dbReference>
<dbReference type="AlphaFoldDB" id="A0A445B5N7"/>
<dbReference type="InterPro" id="IPR037056">
    <property type="entry name" value="RNase_H1_N_sf"/>
</dbReference>
<comment type="similarity">
    <text evidence="3">Belongs to the RNase H family.</text>
</comment>
<keyword evidence="13" id="KW-1185">Reference proteome</keyword>
<evidence type="ECO:0000313" key="13">
    <source>
        <dbReference type="Proteomes" id="UP000289738"/>
    </source>
</evidence>
<comment type="cofactor">
    <cofactor evidence="1">
        <name>Mg(2+)</name>
        <dbReference type="ChEBI" id="CHEBI:18420"/>
    </cofactor>
</comment>
<reference evidence="12 13" key="1">
    <citation type="submission" date="2019-01" db="EMBL/GenBank/DDBJ databases">
        <title>Sequencing of cultivated peanut Arachis hypogaea provides insights into genome evolution and oil improvement.</title>
        <authorList>
            <person name="Chen X."/>
        </authorList>
    </citation>
    <scope>NUCLEOTIDE SEQUENCE [LARGE SCALE GENOMIC DNA]</scope>
    <source>
        <strain evidence="13">cv. Fuhuasheng</strain>
        <tissue evidence="12">Leaves</tissue>
    </source>
</reference>
<dbReference type="GO" id="GO:0004523">
    <property type="term" value="F:RNA-DNA hybrid ribonuclease activity"/>
    <property type="evidence" value="ECO:0007669"/>
    <property type="project" value="UniProtKB-EC"/>
</dbReference>
<dbReference type="STRING" id="3818.A0A445B5N7"/>
<evidence type="ECO:0000313" key="12">
    <source>
        <dbReference type="EMBL" id="RYR33989.1"/>
    </source>
</evidence>
<evidence type="ECO:0000259" key="11">
    <source>
        <dbReference type="Pfam" id="PF01693"/>
    </source>
</evidence>
<evidence type="ECO:0000256" key="1">
    <source>
        <dbReference type="ARBA" id="ARBA00001946"/>
    </source>
</evidence>
<dbReference type="InterPro" id="IPR011320">
    <property type="entry name" value="RNase_H1_N"/>
</dbReference>
<dbReference type="GO" id="GO:0046872">
    <property type="term" value="F:metal ion binding"/>
    <property type="evidence" value="ECO:0007669"/>
    <property type="project" value="UniProtKB-KW"/>
</dbReference>
<feature type="domain" description="Ribonuclease H1 N-terminal" evidence="11">
    <location>
        <begin position="9"/>
        <end position="52"/>
    </location>
</feature>
<keyword evidence="8" id="KW-0255">Endonuclease</keyword>
<dbReference type="SUPFAM" id="SSF55658">
    <property type="entry name" value="L9 N-domain-like"/>
    <property type="match status" value="1"/>
</dbReference>
<evidence type="ECO:0000256" key="8">
    <source>
        <dbReference type="ARBA" id="ARBA00022759"/>
    </source>
</evidence>
<organism evidence="12 13">
    <name type="scientific">Arachis hypogaea</name>
    <name type="common">Peanut</name>
    <dbReference type="NCBI Taxonomy" id="3818"/>
    <lineage>
        <taxon>Eukaryota</taxon>
        <taxon>Viridiplantae</taxon>
        <taxon>Streptophyta</taxon>
        <taxon>Embryophyta</taxon>
        <taxon>Tracheophyta</taxon>
        <taxon>Spermatophyta</taxon>
        <taxon>Magnoliopsida</taxon>
        <taxon>eudicotyledons</taxon>
        <taxon>Gunneridae</taxon>
        <taxon>Pentapetalae</taxon>
        <taxon>rosids</taxon>
        <taxon>fabids</taxon>
        <taxon>Fabales</taxon>
        <taxon>Fabaceae</taxon>
        <taxon>Papilionoideae</taxon>
        <taxon>50 kb inversion clade</taxon>
        <taxon>dalbergioids sensu lato</taxon>
        <taxon>Dalbergieae</taxon>
        <taxon>Pterocarpus clade</taxon>
        <taxon>Arachis</taxon>
    </lineage>
</organism>
<evidence type="ECO:0000256" key="6">
    <source>
        <dbReference type="ARBA" id="ARBA00022722"/>
    </source>
</evidence>
<evidence type="ECO:0000256" key="4">
    <source>
        <dbReference type="ARBA" id="ARBA00012180"/>
    </source>
</evidence>
<name>A0A445B5N7_ARAHY</name>
<sequence length="227" mass="25881">MSTDGGHFPFYAVQRGRVPGVYRSWQECEQQVNGYRNSEHRGFRDLVEAMAWLRSAATLPARQPTPPIQTGRRRPLRLLEEAFYSISSSQQVSSGVVPSNSQKCGSGSNPDEQGDLVAHDLLCYEERFTRQEVLFTMLDKILFAIDYTILDYNHRIVVHVTAQLNQDKKEEIDRLNERIRKLELENKYRVVRDDLAGVLVGFLVTKILNLDPNGIQFAVGFPQGVIK</sequence>
<dbReference type="EMBL" id="SDMP01000010">
    <property type="protein sequence ID" value="RYR33989.1"/>
    <property type="molecule type" value="Genomic_DNA"/>
</dbReference>
<evidence type="ECO:0000256" key="10">
    <source>
        <dbReference type="ARBA" id="ARBA00022842"/>
    </source>
</evidence>
<evidence type="ECO:0000256" key="2">
    <source>
        <dbReference type="ARBA" id="ARBA00004065"/>
    </source>
</evidence>
<evidence type="ECO:0000256" key="7">
    <source>
        <dbReference type="ARBA" id="ARBA00022723"/>
    </source>
</evidence>
<dbReference type="Proteomes" id="UP000289738">
    <property type="component" value="Chromosome A10"/>
</dbReference>
<gene>
    <name evidence="12" type="ORF">Ahy_A10g048693</name>
</gene>
<dbReference type="FunFam" id="3.40.970.10:FF:000002">
    <property type="entry name" value="Ribonuclease H"/>
    <property type="match status" value="1"/>
</dbReference>
<keyword evidence="10" id="KW-0460">Magnesium</keyword>
<evidence type="ECO:0000256" key="9">
    <source>
        <dbReference type="ARBA" id="ARBA00022801"/>
    </source>
</evidence>
<keyword evidence="9" id="KW-0378">Hydrolase</keyword>
<protein>
    <recommendedName>
        <fullName evidence="5">Ribonuclease H</fullName>
        <ecNumber evidence="4">3.1.26.4</ecNumber>
    </recommendedName>
</protein>
<keyword evidence="7" id="KW-0479">Metal-binding</keyword>
<proteinExistence type="inferred from homology"/>
<evidence type="ECO:0000256" key="5">
    <source>
        <dbReference type="ARBA" id="ARBA00017721"/>
    </source>
</evidence>
<comment type="caution">
    <text evidence="12">The sequence shown here is derived from an EMBL/GenBank/DDBJ whole genome shotgun (WGS) entry which is preliminary data.</text>
</comment>
<dbReference type="EC" id="3.1.26.4" evidence="4"/>